<feature type="region of interest" description="Disordered" evidence="1">
    <location>
        <begin position="310"/>
        <end position="345"/>
    </location>
</feature>
<protein>
    <submittedName>
        <fullName evidence="2">Uncharacterized protein</fullName>
    </submittedName>
</protein>
<feature type="region of interest" description="Disordered" evidence="1">
    <location>
        <begin position="574"/>
        <end position="609"/>
    </location>
</feature>
<dbReference type="AlphaFoldDB" id="A0A2M9ZGT5"/>
<gene>
    <name evidence="2" type="ORF">CH371_06450</name>
</gene>
<organism evidence="2 3">
    <name type="scientific">Leptospira wolffii</name>
    <dbReference type="NCBI Taxonomy" id="409998"/>
    <lineage>
        <taxon>Bacteria</taxon>
        <taxon>Pseudomonadati</taxon>
        <taxon>Spirochaetota</taxon>
        <taxon>Spirochaetia</taxon>
        <taxon>Leptospirales</taxon>
        <taxon>Leptospiraceae</taxon>
        <taxon>Leptospira</taxon>
    </lineage>
</organism>
<proteinExistence type="predicted"/>
<dbReference type="RefSeq" id="WP_100758092.1">
    <property type="nucleotide sequence ID" value="NZ_NPDT01000001.1"/>
</dbReference>
<comment type="caution">
    <text evidence="2">The sequence shown here is derived from an EMBL/GenBank/DDBJ whole genome shotgun (WGS) entry which is preliminary data.</text>
</comment>
<accession>A0A2M9ZGT5</accession>
<feature type="compositionally biased region" description="Basic and acidic residues" evidence="1">
    <location>
        <begin position="36"/>
        <end position="54"/>
    </location>
</feature>
<name>A0A2M9ZGT5_9LEPT</name>
<evidence type="ECO:0000313" key="2">
    <source>
        <dbReference type="EMBL" id="PJZ67640.1"/>
    </source>
</evidence>
<feature type="compositionally biased region" description="Acidic residues" evidence="1">
    <location>
        <begin position="326"/>
        <end position="344"/>
    </location>
</feature>
<dbReference type="EMBL" id="NPDT01000001">
    <property type="protein sequence ID" value="PJZ67640.1"/>
    <property type="molecule type" value="Genomic_DNA"/>
</dbReference>
<feature type="region of interest" description="Disordered" evidence="1">
    <location>
        <begin position="28"/>
        <end position="86"/>
    </location>
</feature>
<evidence type="ECO:0000313" key="3">
    <source>
        <dbReference type="Proteomes" id="UP000231912"/>
    </source>
</evidence>
<reference evidence="2 3" key="1">
    <citation type="submission" date="2017-07" db="EMBL/GenBank/DDBJ databases">
        <title>Leptospira spp. isolated from tropical soils.</title>
        <authorList>
            <person name="Thibeaux R."/>
            <person name="Iraola G."/>
            <person name="Ferres I."/>
            <person name="Bierque E."/>
            <person name="Girault D."/>
            <person name="Soupe-Gilbert M.-E."/>
            <person name="Picardeau M."/>
            <person name="Goarant C."/>
        </authorList>
    </citation>
    <scope>NUCLEOTIDE SEQUENCE [LARGE SCALE GENOMIC DNA]</scope>
    <source>
        <strain evidence="2 3">FH2-C-A2</strain>
    </source>
</reference>
<sequence length="609" mass="69184">MSEFDKTKKTIGVNNLDDKARREMFDKFQSAGGKVVSEKDKKREEALRKQKEQPQIRQGARSQAGGKDPRQSSNSKLPRTQAKAAPVTKVNPFLDRKALEAEMGNFFNRMAIRFKCWIGRVTSFSSSDLLPSFLSEVNIAGKKALLEMNFVGNDLLGNPAYASKIAKELDTQNPLYIELLGRMHKVYDSNELGQLLEAHNAAPDLPVAISRVRQPLYSLFKKLYYIYPFQGSYVKAVTLGYQALEKQEGKPSSVYNTKKKRALQEFDVLYGTLFDQLYLAILRSEDKNIPLLSTYMEDLLGILPEEKLGQRKQGEELDEISGGAHEEEEDTEEAPEETPVDPEEGLSKELKYGLKLMRSMPLEQLRKRQDPKGDHDILPIADKAFLTWLFFKEFDEEYSFVMTTKKIDLKPTIVAGAKMDYREKLIDLYETTRAIHEQFRIYDQYYKELDNHLKNPGANYIEASKKTSALETKRSQQSRNVRVTAKDFLQKSTELLSKLIADMKGKKEIVTNMDSIMTFDLLESKKRLNKKPIKQCIMESYCFALALAERLENGDLFGGVPELSSEEMEKEFGIKTGNSMPESELLEPGTSGSSEADDNFGVDPSILSD</sequence>
<evidence type="ECO:0000256" key="1">
    <source>
        <dbReference type="SAM" id="MobiDB-lite"/>
    </source>
</evidence>
<dbReference type="Proteomes" id="UP000231912">
    <property type="component" value="Unassembled WGS sequence"/>
</dbReference>